<feature type="transmembrane region" description="Helical" evidence="1">
    <location>
        <begin position="138"/>
        <end position="163"/>
    </location>
</feature>
<keyword evidence="1" id="KW-0812">Transmembrane</keyword>
<feature type="transmembrane region" description="Helical" evidence="1">
    <location>
        <begin position="72"/>
        <end position="91"/>
    </location>
</feature>
<proteinExistence type="predicted"/>
<feature type="transmembrane region" description="Helical" evidence="1">
    <location>
        <begin position="97"/>
        <end position="117"/>
    </location>
</feature>
<keyword evidence="1" id="KW-1133">Transmembrane helix</keyword>
<accession>A0A1Y2H8N7</accession>
<evidence type="ECO:0000256" key="1">
    <source>
        <dbReference type="SAM" id="Phobius"/>
    </source>
</evidence>
<dbReference type="Gene3D" id="3.40.50.1820">
    <property type="entry name" value="alpha/beta hydrolase"/>
    <property type="match status" value="1"/>
</dbReference>
<organism evidence="2 3">
    <name type="scientific">Catenaria anguillulae PL171</name>
    <dbReference type="NCBI Taxonomy" id="765915"/>
    <lineage>
        <taxon>Eukaryota</taxon>
        <taxon>Fungi</taxon>
        <taxon>Fungi incertae sedis</taxon>
        <taxon>Blastocladiomycota</taxon>
        <taxon>Blastocladiomycetes</taxon>
        <taxon>Blastocladiales</taxon>
        <taxon>Catenariaceae</taxon>
        <taxon>Catenaria</taxon>
    </lineage>
</organism>
<feature type="transmembrane region" description="Helical" evidence="1">
    <location>
        <begin position="42"/>
        <end position="60"/>
    </location>
</feature>
<sequence>MILTNTRFTRGLPFLLSAIGLIGAVAHGIASATGSLSNEYLGVWFAGILFWQGCELYLVLHKVTSWRRTGLLYFALLSLISLATVIAYIYAQDAIGIGWNIVIVLAFLVIFFTLLRINKGQYETLSAPTAKLHCCLTVIRVACRVFILFILCLLFAGAIGAAIPKSFPMPGQLVPVTMTDGRKTNLHAYCTGPTNSGKPTFWFLSSPAHGVVDFYGVQTYLSRANRRACTLDMPGFGWSDPVLANQQDPLIYLKPMIDAANAAMGNGNDAILVGWGAGGETAIRYLRSSIQSTTRVTGIMFVTVYPEIQGTASYASVSDLQGRIGLANIILGLAIPWGLMPVFFPPNSVPKGYFPPEKAAEFRVQLWTSKSWINQREGIKHQIQTFGQPSALQTFTPAVSVPLAHVYCNLSDAQVCERPGVKDCPKAQQENRLAVQEQVRVTNGLQSNARLIGNTDLDCSLDMPVSKPEYTAAKILEAFP</sequence>
<keyword evidence="3" id="KW-1185">Reference proteome</keyword>
<protein>
    <recommendedName>
        <fullName evidence="4">Alpha/Beta hydrolase protein</fullName>
    </recommendedName>
</protein>
<evidence type="ECO:0008006" key="4">
    <source>
        <dbReference type="Google" id="ProtNLM"/>
    </source>
</evidence>
<dbReference type="AlphaFoldDB" id="A0A1Y2H8N7"/>
<evidence type="ECO:0000313" key="3">
    <source>
        <dbReference type="Proteomes" id="UP000193411"/>
    </source>
</evidence>
<dbReference type="Proteomes" id="UP000193411">
    <property type="component" value="Unassembled WGS sequence"/>
</dbReference>
<feature type="transmembrane region" description="Helical" evidence="1">
    <location>
        <begin position="12"/>
        <end position="30"/>
    </location>
</feature>
<dbReference type="InterPro" id="IPR029058">
    <property type="entry name" value="AB_hydrolase_fold"/>
</dbReference>
<dbReference type="SUPFAM" id="SSF53474">
    <property type="entry name" value="alpha/beta-Hydrolases"/>
    <property type="match status" value="1"/>
</dbReference>
<gene>
    <name evidence="2" type="ORF">BCR44DRAFT_364621</name>
</gene>
<comment type="caution">
    <text evidence="2">The sequence shown here is derived from an EMBL/GenBank/DDBJ whole genome shotgun (WGS) entry which is preliminary data.</text>
</comment>
<dbReference type="OrthoDB" id="164921at2759"/>
<reference evidence="2 3" key="1">
    <citation type="submission" date="2016-07" db="EMBL/GenBank/DDBJ databases">
        <title>Pervasive Adenine N6-methylation of Active Genes in Fungi.</title>
        <authorList>
            <consortium name="DOE Joint Genome Institute"/>
            <person name="Mondo S.J."/>
            <person name="Dannebaum R.O."/>
            <person name="Kuo R.C."/>
            <person name="Labutti K."/>
            <person name="Haridas S."/>
            <person name="Kuo A."/>
            <person name="Salamov A."/>
            <person name="Ahrendt S.R."/>
            <person name="Lipzen A."/>
            <person name="Sullivan W."/>
            <person name="Andreopoulos W.B."/>
            <person name="Clum A."/>
            <person name="Lindquist E."/>
            <person name="Daum C."/>
            <person name="Ramamoorthy G.K."/>
            <person name="Gryganskyi A."/>
            <person name="Culley D."/>
            <person name="Magnuson J.K."/>
            <person name="James T.Y."/>
            <person name="O'Malley M.A."/>
            <person name="Stajich J.E."/>
            <person name="Spatafora J.W."/>
            <person name="Visel A."/>
            <person name="Grigoriev I.V."/>
        </authorList>
    </citation>
    <scope>NUCLEOTIDE SEQUENCE [LARGE SCALE GENOMIC DNA]</scope>
    <source>
        <strain evidence="2 3">PL171</strain>
    </source>
</reference>
<dbReference type="EMBL" id="MCFL01000107">
    <property type="protein sequence ID" value="ORZ30053.1"/>
    <property type="molecule type" value="Genomic_DNA"/>
</dbReference>
<name>A0A1Y2H8N7_9FUNG</name>
<keyword evidence="1" id="KW-0472">Membrane</keyword>
<evidence type="ECO:0000313" key="2">
    <source>
        <dbReference type="EMBL" id="ORZ30053.1"/>
    </source>
</evidence>